<feature type="domain" description="Telomerase activating protein Est1-like N-terminal" evidence="4">
    <location>
        <begin position="71"/>
        <end position="189"/>
    </location>
</feature>
<dbReference type="InterPro" id="IPR019458">
    <property type="entry name" value="Est1-like_N"/>
</dbReference>
<dbReference type="Pfam" id="PF10373">
    <property type="entry name" value="EST1_DNA_bind"/>
    <property type="match status" value="1"/>
</dbReference>
<accession>A0A1D1YWQ9</accession>
<name>A0A1D1YWQ9_9ARAE</name>
<dbReference type="Pfam" id="PF10374">
    <property type="entry name" value="EST1"/>
    <property type="match status" value="1"/>
</dbReference>
<dbReference type="PANTHER" id="PTHR15696">
    <property type="entry name" value="SMG-7 SUPPRESSOR WITH MORPHOLOGICAL EFFECT ON GENITALIA PROTEIN 7"/>
    <property type="match status" value="1"/>
</dbReference>
<evidence type="ECO:0000259" key="3">
    <source>
        <dbReference type="Pfam" id="PF10373"/>
    </source>
</evidence>
<evidence type="ECO:0000313" key="6">
    <source>
        <dbReference type="EMBL" id="JAT54731.1"/>
    </source>
</evidence>
<evidence type="ECO:0000256" key="2">
    <source>
        <dbReference type="SAM" id="MobiDB-lite"/>
    </source>
</evidence>
<dbReference type="Gene3D" id="1.25.40.10">
    <property type="entry name" value="Tetratricopeptide repeat domain"/>
    <property type="match status" value="1"/>
</dbReference>
<dbReference type="PANTHER" id="PTHR15696:SF25">
    <property type="entry name" value="OS08G0305300 PROTEIN"/>
    <property type="match status" value="1"/>
</dbReference>
<proteinExistence type="predicted"/>
<feature type="region of interest" description="Disordered" evidence="2">
    <location>
        <begin position="881"/>
        <end position="901"/>
    </location>
</feature>
<dbReference type="InterPro" id="IPR045153">
    <property type="entry name" value="Est1/Ebs1-like"/>
</dbReference>
<protein>
    <submittedName>
        <fullName evidence="8">Protein SMG7</fullName>
    </submittedName>
</protein>
<dbReference type="InterPro" id="IPR011990">
    <property type="entry name" value="TPR-like_helical_dom_sf"/>
</dbReference>
<dbReference type="AlphaFoldDB" id="A0A1D1YWQ9"/>
<gene>
    <name evidence="8" type="primary">Smg7_5</name>
    <name evidence="6" type="synonym">Smg7_0</name>
    <name evidence="7" type="synonym">Smg7_1</name>
    <name evidence="5" type="synonym">Smg7_4</name>
    <name evidence="8" type="ORF">g.82064</name>
    <name evidence="7" type="ORF">g.82067</name>
    <name evidence="5" type="ORF">g.82068</name>
    <name evidence="6" type="ORF">g.82069</name>
</gene>
<dbReference type="GO" id="GO:0000184">
    <property type="term" value="P:nuclear-transcribed mRNA catabolic process, nonsense-mediated decay"/>
    <property type="evidence" value="ECO:0007669"/>
    <property type="project" value="TreeGrafter"/>
</dbReference>
<dbReference type="GO" id="GO:0070034">
    <property type="term" value="F:telomerase RNA binding"/>
    <property type="evidence" value="ECO:0007669"/>
    <property type="project" value="TreeGrafter"/>
</dbReference>
<dbReference type="FunFam" id="1.25.40.10:FF:000225">
    <property type="entry name" value="Protein SMG7"/>
    <property type="match status" value="1"/>
</dbReference>
<dbReference type="EMBL" id="GDJX01008892">
    <property type="protein sequence ID" value="JAT59044.1"/>
    <property type="molecule type" value="Transcribed_RNA"/>
</dbReference>
<sequence length="1027" mass="114207">MDECPLMDSSPAPRSRELAQRLFQKNLELEEAKRKAAKLKIPSDQNAWAQMRDNFETILLEDHDFAEKHGVEYSLWQLHHRKIDEYRSHLSTASAATQGGKVTPRPDRSKKIFAGFKSFLSEASGFYHDLILKVRAKYGLPLGYFSEGPENQNFLSKDDKKSSDVRRALISCHRCFIFLGDLARYKGMYGEGDSAKRDYAAASSYYQQAASIWPSSGNPHHQLAILAICTDDNELTTIYRYFRSLAVENPLLTAKDNLVVAFEKNRQRYSQLPAEPRTTSLKAVPTKVTGRGRGYTGVLVKHVKTEDAPTQERVSVPEIFSAFCTQFVRLNGILYTRTSLETFEEIFSSVANNLSKLLSSGPDEELNFGSDAAENGTVVVRLVVILIFTAHNVNKESEGQSYAEILQRSVLLQNAFTTAFEFMGHILKRCIGLHDATSSYLLPAILVFIEWLACHPDIASGVDVEEKQATARSFFWNNFVSLMNKFLLTGLVSFGGDEDETCFFDMSRYDEGETENRLALWEDFELRGFVPSMPAQLILNFSSNHSFGNDVGNREKKSRIQRIFAAGRSLMNMVQVDQQKIYFNSKVKKYIIGNCPQVHEDKIPIRHLDFSKPNGFSPVETYPVDSMDGVGSIQTKAQLQSEGEEEDEVIVFKPTVTEKSLNGLKSTGYEVIPPCQDRCPTSLKPIGYEVMQPIQSSSGDWANYLRPLSEPLTNAPPTCNVSSYMHPTAINVIQQPVLTASGSTHMKLPAVNAFQQPVQSVSDASSVNVLQQPLQHAHPATSKWLMDQEPLFSDGLKNLRIIEDGFGFRGGMWEGLSAVQPTFTSIPFPGSAGSNGSSLVSNQIEVCEIPSNLDAVVSAETNSDGLSLSLLSTLPVTSRKNPVGRPVRHFGPPPGFNSIPSKQLDDVVSSSSVKDDRNPLVDDYSWLDGYSPAKSVASGDFVNQNAYVHPHVTSGVTDSLTEAMSFPFPGKQIPSVPTQVESNSNWQDYQLIQRLKLYAEKQAQQGNQQPGSVLDQAQSLWPNRYFV</sequence>
<dbReference type="GO" id="GO:0042162">
    <property type="term" value="F:telomeric DNA binding"/>
    <property type="evidence" value="ECO:0007669"/>
    <property type="project" value="TreeGrafter"/>
</dbReference>
<dbReference type="InterPro" id="IPR018834">
    <property type="entry name" value="DNA/RNA-bd_Est1-type"/>
</dbReference>
<evidence type="ECO:0000313" key="5">
    <source>
        <dbReference type="EMBL" id="JAT44517.1"/>
    </source>
</evidence>
<dbReference type="EMBL" id="GDJX01023419">
    <property type="protein sequence ID" value="JAT44517.1"/>
    <property type="molecule type" value="Transcribed_RNA"/>
</dbReference>
<evidence type="ECO:0000256" key="1">
    <source>
        <dbReference type="ARBA" id="ARBA00022737"/>
    </source>
</evidence>
<dbReference type="EMBL" id="GDJX01010054">
    <property type="protein sequence ID" value="JAT57882.1"/>
    <property type="molecule type" value="Transcribed_RNA"/>
</dbReference>
<dbReference type="GO" id="GO:0005697">
    <property type="term" value="C:telomerase holoenzyme complex"/>
    <property type="evidence" value="ECO:0007669"/>
    <property type="project" value="TreeGrafter"/>
</dbReference>
<reference evidence="8" key="1">
    <citation type="submission" date="2015-07" db="EMBL/GenBank/DDBJ databases">
        <title>Transcriptome Assembly of Anthurium amnicola.</title>
        <authorList>
            <person name="Suzuki J."/>
        </authorList>
    </citation>
    <scope>NUCLEOTIDE SEQUENCE</scope>
</reference>
<evidence type="ECO:0000313" key="7">
    <source>
        <dbReference type="EMBL" id="JAT57882.1"/>
    </source>
</evidence>
<feature type="domain" description="DNA/RNA-binding" evidence="3">
    <location>
        <begin position="202"/>
        <end position="534"/>
    </location>
</feature>
<keyword evidence="1" id="KW-0677">Repeat</keyword>
<dbReference type="EMBL" id="GDJX01013205">
    <property type="protein sequence ID" value="JAT54731.1"/>
    <property type="molecule type" value="Transcribed_RNA"/>
</dbReference>
<dbReference type="SUPFAM" id="SSF48452">
    <property type="entry name" value="TPR-like"/>
    <property type="match status" value="1"/>
</dbReference>
<evidence type="ECO:0000259" key="4">
    <source>
        <dbReference type="Pfam" id="PF10374"/>
    </source>
</evidence>
<organism evidence="8">
    <name type="scientific">Anthurium amnicola</name>
    <dbReference type="NCBI Taxonomy" id="1678845"/>
    <lineage>
        <taxon>Eukaryota</taxon>
        <taxon>Viridiplantae</taxon>
        <taxon>Streptophyta</taxon>
        <taxon>Embryophyta</taxon>
        <taxon>Tracheophyta</taxon>
        <taxon>Spermatophyta</taxon>
        <taxon>Magnoliopsida</taxon>
        <taxon>Liliopsida</taxon>
        <taxon>Araceae</taxon>
        <taxon>Pothoideae</taxon>
        <taxon>Potheae</taxon>
        <taxon>Anthurium</taxon>
    </lineage>
</organism>
<evidence type="ECO:0000313" key="8">
    <source>
        <dbReference type="EMBL" id="JAT59044.1"/>
    </source>
</evidence>